<organism evidence="2 3">
    <name type="scientific">Malassezia restricta (strain ATCC 96810 / NBRC 103918 / CBS 7877)</name>
    <name type="common">Seborrheic dermatitis infection agent</name>
    <dbReference type="NCBI Taxonomy" id="425264"/>
    <lineage>
        <taxon>Eukaryota</taxon>
        <taxon>Fungi</taxon>
        <taxon>Dikarya</taxon>
        <taxon>Basidiomycota</taxon>
        <taxon>Ustilaginomycotina</taxon>
        <taxon>Malasseziomycetes</taxon>
        <taxon>Malasseziales</taxon>
        <taxon>Malasseziaceae</taxon>
        <taxon>Malassezia</taxon>
    </lineage>
</organism>
<gene>
    <name evidence="2" type="ORF">DNF11_2449</name>
</gene>
<dbReference type="EMBL" id="CP033151">
    <property type="protein sequence ID" value="AYO43399.1"/>
    <property type="molecule type" value="Genomic_DNA"/>
</dbReference>
<evidence type="ECO:0000256" key="1">
    <source>
        <dbReference type="SAM" id="MobiDB-lite"/>
    </source>
</evidence>
<evidence type="ECO:0000313" key="2">
    <source>
        <dbReference type="EMBL" id="AYO43399.1"/>
    </source>
</evidence>
<protein>
    <submittedName>
        <fullName evidence="2">Uncharacterized protein</fullName>
    </submittedName>
</protein>
<feature type="region of interest" description="Disordered" evidence="1">
    <location>
        <begin position="1"/>
        <end position="62"/>
    </location>
</feature>
<dbReference type="Proteomes" id="UP000269793">
    <property type="component" value="Chromosome IV"/>
</dbReference>
<reference evidence="2 3" key="1">
    <citation type="submission" date="2018-10" db="EMBL/GenBank/DDBJ databases">
        <title>Complete genome sequence of Malassezia restricta CBS 7877.</title>
        <authorList>
            <person name="Morand S.C."/>
            <person name="Bertignac M."/>
            <person name="Iltis A."/>
            <person name="Kolder I."/>
            <person name="Pirovano W."/>
            <person name="Jourdain R."/>
            <person name="Clavaud C."/>
        </authorList>
    </citation>
    <scope>NUCLEOTIDE SEQUENCE [LARGE SCALE GENOMIC DNA]</scope>
    <source>
        <strain evidence="2 3">CBS 7877</strain>
    </source>
</reference>
<dbReference type="AlphaFoldDB" id="A0A3G2S821"/>
<proteinExistence type="predicted"/>
<dbReference type="VEuPathDB" id="FungiDB:DNF11_2449"/>
<accession>A0A3G2S821</accession>
<feature type="compositionally biased region" description="Pro residues" evidence="1">
    <location>
        <begin position="259"/>
        <end position="274"/>
    </location>
</feature>
<sequence length="420" mass="47267">MRASSLEEQVRRTIENELDMPMRPPTHVASSSFLSSPHRRHRHRRDAWALDSGESDSDDDVQPLYSPGHHRVFLATPNRRSHTQRPFARPPLSERAHAHLNISRLAGDATDAWDEKAGTPSYLYARRPSPVPRPPVPGSRHSSSETVVNHDDDKAPGLEAQWADRQLEALTQCIHHMDKELQKIQKQGLSDDLSRVYARLDALEASVAQHSVLLSDLTAKPPPASPPKHASSVDAAMQKMYAELRRLSRAIKDMHARPAPEPPLTPPHMSPPASAPISEPPTSVDTRYEKICQSVADALGVSTRKEKIHANLRQREADDAATESLLRRLQHTKSPLLSMTEVRMLEHLFDQHTREFEHQKQLYCELADELKCMEPMMDSTKRRILAEHVHASIDSLEAEATRINGLHAHLVRHGRTVPLP</sequence>
<feature type="region of interest" description="Disordered" evidence="1">
    <location>
        <begin position="123"/>
        <end position="153"/>
    </location>
</feature>
<evidence type="ECO:0000313" key="3">
    <source>
        <dbReference type="Proteomes" id="UP000269793"/>
    </source>
</evidence>
<dbReference type="OrthoDB" id="76453at2759"/>
<keyword evidence="3" id="KW-1185">Reference proteome</keyword>
<name>A0A3G2S821_MALR7</name>
<feature type="region of interest" description="Disordered" evidence="1">
    <location>
        <begin position="256"/>
        <end position="283"/>
    </location>
</feature>